<sequence>MFKGIFKYYACAGVYFTYYGLKGDKLLVLSILSLFLAWASFFMAIWEFKKKQSEEE</sequence>
<feature type="transmembrane region" description="Helical" evidence="1">
    <location>
        <begin position="26"/>
        <end position="46"/>
    </location>
</feature>
<organism evidence="2 3">
    <name type="scientific">Maribacter flavus</name>
    <dbReference type="NCBI Taxonomy" id="1658664"/>
    <lineage>
        <taxon>Bacteria</taxon>
        <taxon>Pseudomonadati</taxon>
        <taxon>Bacteroidota</taxon>
        <taxon>Flavobacteriia</taxon>
        <taxon>Flavobacteriales</taxon>
        <taxon>Flavobacteriaceae</taxon>
        <taxon>Maribacter</taxon>
    </lineage>
</organism>
<evidence type="ECO:0000313" key="2">
    <source>
        <dbReference type="EMBL" id="MEE1971596.1"/>
    </source>
</evidence>
<dbReference type="Proteomes" id="UP001343698">
    <property type="component" value="Unassembled WGS sequence"/>
</dbReference>
<keyword evidence="1" id="KW-0472">Membrane</keyword>
<evidence type="ECO:0000313" key="3">
    <source>
        <dbReference type="Proteomes" id="UP001343698"/>
    </source>
</evidence>
<name>A0ABU7IG53_9FLAO</name>
<proteinExistence type="predicted"/>
<keyword evidence="3" id="KW-1185">Reference proteome</keyword>
<reference evidence="2 3" key="1">
    <citation type="submission" date="2024-01" db="EMBL/GenBank/DDBJ databases">
        <title>Maribacter spp. originated from different algae showed divergent polysaccharides utilization ability.</title>
        <authorList>
            <person name="Wang H."/>
            <person name="Wu Y."/>
        </authorList>
    </citation>
    <scope>NUCLEOTIDE SEQUENCE [LARGE SCALE GENOMIC DNA]</scope>
    <source>
        <strain evidence="2 3">KPT27_14</strain>
    </source>
</reference>
<comment type="caution">
    <text evidence="2">The sequence shown here is derived from an EMBL/GenBank/DDBJ whole genome shotgun (WGS) entry which is preliminary data.</text>
</comment>
<gene>
    <name evidence="2" type="ORF">V1H85_04015</name>
</gene>
<dbReference type="EMBL" id="JAZDDF010000001">
    <property type="protein sequence ID" value="MEE1971596.1"/>
    <property type="molecule type" value="Genomic_DNA"/>
</dbReference>
<evidence type="ECO:0000256" key="1">
    <source>
        <dbReference type="SAM" id="Phobius"/>
    </source>
</evidence>
<protein>
    <submittedName>
        <fullName evidence="2">Uncharacterized protein</fullName>
    </submittedName>
</protein>
<accession>A0ABU7IG53</accession>
<keyword evidence="1" id="KW-1133">Transmembrane helix</keyword>
<keyword evidence="1" id="KW-0812">Transmembrane</keyword>
<dbReference type="RefSeq" id="WP_161598219.1">
    <property type="nucleotide sequence ID" value="NZ_JAZDDF010000001.1"/>
</dbReference>